<dbReference type="EMBL" id="WKKC01000021">
    <property type="protein sequence ID" value="MTE03621.1"/>
    <property type="molecule type" value="Genomic_DNA"/>
</dbReference>
<proteinExistence type="predicted"/>
<dbReference type="RefSeq" id="WP_155692792.1">
    <property type="nucleotide sequence ID" value="NZ_WKKC01000021.1"/>
</dbReference>
<dbReference type="Proteomes" id="UP000488295">
    <property type="component" value="Unassembled WGS sequence"/>
</dbReference>
<evidence type="ECO:0000313" key="1">
    <source>
        <dbReference type="EMBL" id="MTE03621.1"/>
    </source>
</evidence>
<sequence length="266" mass="31475">MIIDINGRQSSQLISYDEAYRRFQRYLRYFIKGATPVNEVRSFSLADISGIKKALERIKHGSAIWQHTDQWHVAAIYIDKGEGFRFSRKVTNLFAHDVISEEQFKQAWEETNGPYDWGVFPRKPGSAATHARKKQASYIVADRNKPENEQSSIEGSFKRNEVHRTHLISSQVTGIEYHKGLLIDYDGWLNVNPMNQFESEMLDLSNNQDLVWTATIWLDNQRNLHWRYRMFDSEYQLIAEKEWVDDRWSYIWRYDAGIQDKLTKKE</sequence>
<protein>
    <submittedName>
        <fullName evidence="1">Uncharacterized protein</fullName>
    </submittedName>
</protein>
<reference evidence="1 2" key="1">
    <citation type="submission" date="2019-11" db="EMBL/GenBank/DDBJ databases">
        <title>Gastrointestinal microbiota of Peromyscus leucopus.</title>
        <authorList>
            <person name="Milovic A."/>
            <person name="Bassam K."/>
            <person name="Barbour A.G."/>
        </authorList>
    </citation>
    <scope>NUCLEOTIDE SEQUENCE [LARGE SCALE GENOMIC DNA]</scope>
    <source>
        <strain evidence="1 2">LL8</strain>
    </source>
</reference>
<organism evidence="1 2">
    <name type="scientific">Lactobacillus johnsonii</name>
    <dbReference type="NCBI Taxonomy" id="33959"/>
    <lineage>
        <taxon>Bacteria</taxon>
        <taxon>Bacillati</taxon>
        <taxon>Bacillota</taxon>
        <taxon>Bacilli</taxon>
        <taxon>Lactobacillales</taxon>
        <taxon>Lactobacillaceae</taxon>
        <taxon>Lactobacillus</taxon>
    </lineage>
</organism>
<comment type="caution">
    <text evidence="1">The sequence shown here is derived from an EMBL/GenBank/DDBJ whole genome shotgun (WGS) entry which is preliminary data.</text>
</comment>
<name>A0A9X5ALG4_LACJH</name>
<gene>
    <name evidence="1" type="ORF">GJU95_07550</name>
</gene>
<accession>A0A9X5ALG4</accession>
<evidence type="ECO:0000313" key="2">
    <source>
        <dbReference type="Proteomes" id="UP000488295"/>
    </source>
</evidence>
<dbReference type="AlphaFoldDB" id="A0A9X5ALG4"/>